<feature type="transmembrane region" description="Helical" evidence="6">
    <location>
        <begin position="137"/>
        <end position="155"/>
    </location>
</feature>
<dbReference type="EMBL" id="MRZV01001300">
    <property type="protein sequence ID" value="PIK38920.1"/>
    <property type="molecule type" value="Genomic_DNA"/>
</dbReference>
<evidence type="ECO:0000259" key="7">
    <source>
        <dbReference type="SMART" id="SM00563"/>
    </source>
</evidence>
<comment type="catalytic activity">
    <reaction evidence="5">
        <text>a 1-acyl-sn-glycero-3-phosphate + an acyl-CoA = a 1,2-diacyl-sn-glycero-3-phosphate + CoA</text>
        <dbReference type="Rhea" id="RHEA:19709"/>
        <dbReference type="ChEBI" id="CHEBI:57287"/>
        <dbReference type="ChEBI" id="CHEBI:57970"/>
        <dbReference type="ChEBI" id="CHEBI:58342"/>
        <dbReference type="ChEBI" id="CHEBI:58608"/>
        <dbReference type="EC" id="2.3.1.51"/>
    </reaction>
</comment>
<dbReference type="InterPro" id="IPR004552">
    <property type="entry name" value="AGP_acyltrans"/>
</dbReference>
<feature type="domain" description="Phospholipid/glycerol acyltransferase" evidence="7">
    <location>
        <begin position="102"/>
        <end position="221"/>
    </location>
</feature>
<dbReference type="PANTHER" id="PTHR10434:SF11">
    <property type="entry name" value="1-ACYL-SN-GLYCEROL-3-PHOSPHATE ACYLTRANSFERASE"/>
    <property type="match status" value="1"/>
</dbReference>
<dbReference type="GO" id="GO:0005783">
    <property type="term" value="C:endoplasmic reticulum"/>
    <property type="evidence" value="ECO:0007669"/>
    <property type="project" value="TreeGrafter"/>
</dbReference>
<protein>
    <recommendedName>
        <fullName evidence="5">1-acyl-sn-glycerol-3-phosphate acyltransferase</fullName>
        <ecNumber evidence="5">2.3.1.51</ecNumber>
    </recommendedName>
</protein>
<dbReference type="STRING" id="307972.A0A2G8JT75"/>
<dbReference type="SUPFAM" id="SSF69593">
    <property type="entry name" value="Glycerol-3-phosphate (1)-acyltransferase"/>
    <property type="match status" value="1"/>
</dbReference>
<comment type="caution">
    <text evidence="8">The sequence shown here is derived from an EMBL/GenBank/DDBJ whole genome shotgun (WGS) entry which is preliminary data.</text>
</comment>
<evidence type="ECO:0000256" key="2">
    <source>
        <dbReference type="ARBA" id="ARBA00008655"/>
    </source>
</evidence>
<evidence type="ECO:0000313" key="8">
    <source>
        <dbReference type="EMBL" id="PIK38920.1"/>
    </source>
</evidence>
<dbReference type="InterPro" id="IPR002123">
    <property type="entry name" value="Plipid/glycerol_acylTrfase"/>
</dbReference>
<dbReference type="OrthoDB" id="202234at2759"/>
<gene>
    <name evidence="8" type="ORF">BSL78_24240</name>
</gene>
<evidence type="ECO:0000256" key="1">
    <source>
        <dbReference type="ARBA" id="ARBA00004728"/>
    </source>
</evidence>
<evidence type="ECO:0000256" key="4">
    <source>
        <dbReference type="ARBA" id="ARBA00023315"/>
    </source>
</evidence>
<keyword evidence="5" id="KW-1208">Phospholipid metabolism</keyword>
<comment type="domain">
    <text evidence="5">The HXXXXD motif is essential for acyltransferase activity and may constitute the binding site for the phosphate moiety of the glycerol-3-phosphate.</text>
</comment>
<comment type="similarity">
    <text evidence="2 5">Belongs to the 1-acyl-sn-glycerol-3-phosphate acyltransferase family.</text>
</comment>
<dbReference type="SMART" id="SM00563">
    <property type="entry name" value="PlsC"/>
    <property type="match status" value="1"/>
</dbReference>
<keyword evidence="5" id="KW-0444">Lipid biosynthesis</keyword>
<dbReference type="PANTHER" id="PTHR10434">
    <property type="entry name" value="1-ACYL-SN-GLYCEROL-3-PHOSPHATE ACYLTRANSFERASE"/>
    <property type="match status" value="1"/>
</dbReference>
<accession>A0A2G8JT75</accession>
<keyword evidence="5" id="KW-0443">Lipid metabolism</keyword>
<name>A0A2G8JT75_STIJA</name>
<evidence type="ECO:0000256" key="3">
    <source>
        <dbReference type="ARBA" id="ARBA00022679"/>
    </source>
</evidence>
<evidence type="ECO:0000313" key="9">
    <source>
        <dbReference type="Proteomes" id="UP000230750"/>
    </source>
</evidence>
<keyword evidence="6" id="KW-0812">Transmembrane</keyword>
<dbReference type="NCBIfam" id="TIGR00530">
    <property type="entry name" value="AGP_acyltrn"/>
    <property type="match status" value="1"/>
</dbReference>
<keyword evidence="4 5" id="KW-0012">Acyltransferase</keyword>
<evidence type="ECO:0000256" key="6">
    <source>
        <dbReference type="SAM" id="Phobius"/>
    </source>
</evidence>
<reference evidence="8 9" key="1">
    <citation type="journal article" date="2017" name="PLoS Biol.">
        <title>The sea cucumber genome provides insights into morphological evolution and visceral regeneration.</title>
        <authorList>
            <person name="Zhang X."/>
            <person name="Sun L."/>
            <person name="Yuan J."/>
            <person name="Sun Y."/>
            <person name="Gao Y."/>
            <person name="Zhang L."/>
            <person name="Li S."/>
            <person name="Dai H."/>
            <person name="Hamel J.F."/>
            <person name="Liu C."/>
            <person name="Yu Y."/>
            <person name="Liu S."/>
            <person name="Lin W."/>
            <person name="Guo K."/>
            <person name="Jin S."/>
            <person name="Xu P."/>
            <person name="Storey K.B."/>
            <person name="Huan P."/>
            <person name="Zhang T."/>
            <person name="Zhou Y."/>
            <person name="Zhang J."/>
            <person name="Lin C."/>
            <person name="Li X."/>
            <person name="Xing L."/>
            <person name="Huo D."/>
            <person name="Sun M."/>
            <person name="Wang L."/>
            <person name="Mercier A."/>
            <person name="Li F."/>
            <person name="Yang H."/>
            <person name="Xiang J."/>
        </authorList>
    </citation>
    <scope>NUCLEOTIDE SEQUENCE [LARGE SCALE GENOMIC DNA]</scope>
    <source>
        <strain evidence="8">Shaxun</strain>
        <tissue evidence="8">Muscle</tissue>
    </source>
</reference>
<dbReference type="GO" id="GO:0003841">
    <property type="term" value="F:1-acylglycerol-3-phosphate O-acyltransferase activity"/>
    <property type="evidence" value="ECO:0007669"/>
    <property type="project" value="UniProtKB-UniRule"/>
</dbReference>
<dbReference type="GO" id="GO:0006654">
    <property type="term" value="P:phosphatidic acid biosynthetic process"/>
    <property type="evidence" value="ECO:0007669"/>
    <property type="project" value="TreeGrafter"/>
</dbReference>
<keyword evidence="9" id="KW-1185">Reference proteome</keyword>
<organism evidence="8 9">
    <name type="scientific">Stichopus japonicus</name>
    <name type="common">Sea cucumber</name>
    <dbReference type="NCBI Taxonomy" id="307972"/>
    <lineage>
        <taxon>Eukaryota</taxon>
        <taxon>Metazoa</taxon>
        <taxon>Echinodermata</taxon>
        <taxon>Eleutherozoa</taxon>
        <taxon>Echinozoa</taxon>
        <taxon>Holothuroidea</taxon>
        <taxon>Aspidochirotacea</taxon>
        <taxon>Aspidochirotida</taxon>
        <taxon>Stichopodidae</taxon>
        <taxon>Apostichopus</taxon>
    </lineage>
</organism>
<proteinExistence type="inferred from homology"/>
<dbReference type="CDD" id="cd07989">
    <property type="entry name" value="LPLAT_AGPAT-like"/>
    <property type="match status" value="1"/>
</dbReference>
<dbReference type="GO" id="GO:0016020">
    <property type="term" value="C:membrane"/>
    <property type="evidence" value="ECO:0007669"/>
    <property type="project" value="InterPro"/>
</dbReference>
<dbReference type="Pfam" id="PF01553">
    <property type="entry name" value="Acyltransferase"/>
    <property type="match status" value="1"/>
</dbReference>
<evidence type="ECO:0000256" key="5">
    <source>
        <dbReference type="RuleBase" id="RU361267"/>
    </source>
</evidence>
<sequence length="284" mass="31940">MPYGFLQRKKKKKENTTVILHFRAFRFSDFNGLPAKFLTNLPCSYCTVASSKDRVNLSVKITLFSPPKRWASLVMPYNALLLGLKFDVRGKENLQKLKNRPCVVVVNHQSSLDVLGLVGTDIFTDLCPIVGLAKKELVYAGTFGMCLLMIGTVFVNRMQSDTAKQTLEKVKERMRKENLKLLVFPEGTRNQEAGLLPFKKGAFHLAITAQVPVLPLVYSSYSDFYSKKEKRFTTGKVIITALPPISTEGKNIDDVPSFTEAIRKQMLFTYNESSAPRLESNGLN</sequence>
<keyword evidence="5" id="KW-0594">Phospholipid biosynthesis</keyword>
<keyword evidence="6" id="KW-1133">Transmembrane helix</keyword>
<dbReference type="AlphaFoldDB" id="A0A2G8JT75"/>
<dbReference type="EC" id="2.3.1.51" evidence="5"/>
<keyword evidence="3 5" id="KW-0808">Transferase</keyword>
<comment type="pathway">
    <text evidence="1">Phospholipid metabolism; CDP-diacylglycerol biosynthesis; CDP-diacylglycerol from sn-glycerol 3-phosphate: step 2/3.</text>
</comment>
<dbReference type="Proteomes" id="UP000230750">
    <property type="component" value="Unassembled WGS sequence"/>
</dbReference>
<keyword evidence="6" id="KW-0472">Membrane</keyword>